<feature type="compositionally biased region" description="Low complexity" evidence="6">
    <location>
        <begin position="313"/>
        <end position="332"/>
    </location>
</feature>
<dbReference type="SMART" id="SM00179">
    <property type="entry name" value="EGF_CA"/>
    <property type="match status" value="3"/>
</dbReference>
<evidence type="ECO:0000259" key="8">
    <source>
        <dbReference type="PROSITE" id="PS01180"/>
    </source>
</evidence>
<comment type="caution">
    <text evidence="10">The sequence shown here is derived from an EMBL/GenBank/DDBJ whole genome shotgun (WGS) entry which is preliminary data.</text>
</comment>
<dbReference type="Pfam" id="PF00008">
    <property type="entry name" value="EGF"/>
    <property type="match status" value="1"/>
</dbReference>
<evidence type="ECO:0000313" key="11">
    <source>
        <dbReference type="Proteomes" id="UP000283509"/>
    </source>
</evidence>
<evidence type="ECO:0000256" key="4">
    <source>
        <dbReference type="ARBA" id="ARBA00023157"/>
    </source>
</evidence>
<dbReference type="PROSITE" id="PS01186">
    <property type="entry name" value="EGF_2"/>
    <property type="match status" value="2"/>
</dbReference>
<feature type="disulfide bond" evidence="5">
    <location>
        <begin position="493"/>
        <end position="502"/>
    </location>
</feature>
<dbReference type="SMART" id="SM00181">
    <property type="entry name" value="EGF"/>
    <property type="match status" value="3"/>
</dbReference>
<keyword evidence="4 5" id="KW-1015">Disulfide bond</keyword>
<feature type="compositionally biased region" description="Low complexity" evidence="6">
    <location>
        <begin position="285"/>
        <end position="305"/>
    </location>
</feature>
<reference evidence="10 11" key="1">
    <citation type="submission" date="2018-04" db="EMBL/GenBank/DDBJ databases">
        <authorList>
            <person name="Zhang X."/>
            <person name="Yuan J."/>
            <person name="Li F."/>
            <person name="Xiang J."/>
        </authorList>
    </citation>
    <scope>NUCLEOTIDE SEQUENCE [LARGE SCALE GENOMIC DNA]</scope>
    <source>
        <tissue evidence="10">Muscle</tissue>
    </source>
</reference>
<dbReference type="Proteomes" id="UP000283509">
    <property type="component" value="Unassembled WGS sequence"/>
</dbReference>
<feature type="region of interest" description="Disordered" evidence="6">
    <location>
        <begin position="362"/>
        <end position="390"/>
    </location>
</feature>
<evidence type="ECO:0000256" key="7">
    <source>
        <dbReference type="SAM" id="Phobius"/>
    </source>
</evidence>
<dbReference type="Gene3D" id="2.10.25.10">
    <property type="entry name" value="Laminin"/>
    <property type="match status" value="2"/>
</dbReference>
<feature type="compositionally biased region" description="Low complexity" evidence="6">
    <location>
        <begin position="369"/>
        <end position="380"/>
    </location>
</feature>
<feature type="disulfide bond" evidence="5">
    <location>
        <begin position="531"/>
        <end position="540"/>
    </location>
</feature>
<evidence type="ECO:0000259" key="9">
    <source>
        <dbReference type="PROSITE" id="PS50026"/>
    </source>
</evidence>
<dbReference type="CDD" id="cd00054">
    <property type="entry name" value="EGF_CA"/>
    <property type="match status" value="2"/>
</dbReference>
<feature type="transmembrane region" description="Helical" evidence="7">
    <location>
        <begin position="561"/>
        <end position="581"/>
    </location>
</feature>
<dbReference type="InterPro" id="IPR035914">
    <property type="entry name" value="Sperma_CUB_dom_sf"/>
</dbReference>
<dbReference type="PROSITE" id="PS00022">
    <property type="entry name" value="EGF_1"/>
    <property type="match status" value="3"/>
</dbReference>
<keyword evidence="7" id="KW-1133">Transmembrane helix</keyword>
<dbReference type="GO" id="GO:0045197">
    <property type="term" value="P:establishment or maintenance of epithelial cell apical/basal polarity"/>
    <property type="evidence" value="ECO:0007669"/>
    <property type="project" value="TreeGrafter"/>
</dbReference>
<keyword evidence="7" id="KW-0812">Transmembrane</keyword>
<dbReference type="EMBL" id="QCYY01002418">
    <property type="protein sequence ID" value="ROT70501.1"/>
    <property type="molecule type" value="Genomic_DNA"/>
</dbReference>
<evidence type="ECO:0000256" key="3">
    <source>
        <dbReference type="ARBA" id="ARBA00022737"/>
    </source>
</evidence>
<accession>A0A3R7NYN9</accession>
<name>A0A3R7NYN9_PENVA</name>
<dbReference type="InterPro" id="IPR000742">
    <property type="entry name" value="EGF"/>
</dbReference>
<dbReference type="AlphaFoldDB" id="A0A3R7NYN9"/>
<dbReference type="PROSITE" id="PS01180">
    <property type="entry name" value="CUB"/>
    <property type="match status" value="1"/>
</dbReference>
<dbReference type="PROSITE" id="PS50026">
    <property type="entry name" value="EGF_3"/>
    <property type="match status" value="3"/>
</dbReference>
<evidence type="ECO:0000256" key="5">
    <source>
        <dbReference type="PROSITE-ProRule" id="PRU00076"/>
    </source>
</evidence>
<feature type="domain" description="EGF-like" evidence="9">
    <location>
        <begin position="431"/>
        <end position="467"/>
    </location>
</feature>
<proteinExistence type="predicted"/>
<comment type="caution">
    <text evidence="5">Lacks conserved residue(s) required for the propagation of feature annotation.</text>
</comment>
<evidence type="ECO:0000256" key="2">
    <source>
        <dbReference type="ARBA" id="ARBA00022729"/>
    </source>
</evidence>
<keyword evidence="3" id="KW-0677">Repeat</keyword>
<reference evidence="10 11" key="2">
    <citation type="submission" date="2019-01" db="EMBL/GenBank/DDBJ databases">
        <title>The decoding of complex shrimp genome reveals the adaptation for benthos swimmer, frequently molting mechanism and breeding impact on genome.</title>
        <authorList>
            <person name="Sun Y."/>
            <person name="Gao Y."/>
            <person name="Yu Y."/>
        </authorList>
    </citation>
    <scope>NUCLEOTIDE SEQUENCE [LARGE SCALE GENOMIC DNA]</scope>
    <source>
        <tissue evidence="10">Muscle</tissue>
    </source>
</reference>
<dbReference type="SUPFAM" id="SSF57196">
    <property type="entry name" value="EGF/Laminin"/>
    <property type="match status" value="2"/>
</dbReference>
<dbReference type="GO" id="GO:0007157">
    <property type="term" value="P:heterophilic cell-cell adhesion via plasma membrane cell adhesion molecules"/>
    <property type="evidence" value="ECO:0007669"/>
    <property type="project" value="TreeGrafter"/>
</dbReference>
<evidence type="ECO:0000313" key="10">
    <source>
        <dbReference type="EMBL" id="ROT70501.1"/>
    </source>
</evidence>
<dbReference type="InterPro" id="IPR001881">
    <property type="entry name" value="EGF-like_Ca-bd_dom"/>
</dbReference>
<evidence type="ECO:0000256" key="1">
    <source>
        <dbReference type="ARBA" id="ARBA00022536"/>
    </source>
</evidence>
<dbReference type="GO" id="GO:0005886">
    <property type="term" value="C:plasma membrane"/>
    <property type="evidence" value="ECO:0007669"/>
    <property type="project" value="TreeGrafter"/>
</dbReference>
<dbReference type="GO" id="GO:0005509">
    <property type="term" value="F:calcium ion binding"/>
    <property type="evidence" value="ECO:0007669"/>
    <property type="project" value="InterPro"/>
</dbReference>
<feature type="disulfide bond" evidence="5">
    <location>
        <begin position="457"/>
        <end position="466"/>
    </location>
</feature>
<dbReference type="FunFam" id="2.10.25.10:FF:000066">
    <property type="entry name" value="FAT atypical cadherin 4"/>
    <property type="match status" value="1"/>
</dbReference>
<feature type="domain" description="EGF-like" evidence="9">
    <location>
        <begin position="472"/>
        <end position="503"/>
    </location>
</feature>
<organism evidence="10 11">
    <name type="scientific">Penaeus vannamei</name>
    <name type="common">Whiteleg shrimp</name>
    <name type="synonym">Litopenaeus vannamei</name>
    <dbReference type="NCBI Taxonomy" id="6689"/>
    <lineage>
        <taxon>Eukaryota</taxon>
        <taxon>Metazoa</taxon>
        <taxon>Ecdysozoa</taxon>
        <taxon>Arthropoda</taxon>
        <taxon>Crustacea</taxon>
        <taxon>Multicrustacea</taxon>
        <taxon>Malacostraca</taxon>
        <taxon>Eumalacostraca</taxon>
        <taxon>Eucarida</taxon>
        <taxon>Decapoda</taxon>
        <taxon>Dendrobranchiata</taxon>
        <taxon>Penaeoidea</taxon>
        <taxon>Penaeidae</taxon>
        <taxon>Penaeus</taxon>
    </lineage>
</organism>
<feature type="region of interest" description="Disordered" evidence="6">
    <location>
        <begin position="44"/>
        <end position="93"/>
    </location>
</feature>
<dbReference type="SUPFAM" id="SSF49854">
    <property type="entry name" value="Spermadhesin, CUB domain"/>
    <property type="match status" value="2"/>
</dbReference>
<keyword evidence="7" id="KW-0472">Membrane</keyword>
<keyword evidence="1 5" id="KW-0245">EGF-like domain</keyword>
<feature type="region of interest" description="Disordered" evidence="6">
    <location>
        <begin position="285"/>
        <end position="350"/>
    </location>
</feature>
<evidence type="ECO:0000256" key="6">
    <source>
        <dbReference type="SAM" id="MobiDB-lite"/>
    </source>
</evidence>
<keyword evidence="2" id="KW-0732">Signal</keyword>
<gene>
    <name evidence="10" type="ORF">C7M84_011230</name>
</gene>
<feature type="domain" description="CUB" evidence="8">
    <location>
        <begin position="91"/>
        <end position="160"/>
    </location>
</feature>
<protein>
    <submittedName>
        <fullName evidence="10">Uncharacterized protein</fullName>
    </submittedName>
</protein>
<sequence length="620" mass="67498">MTKLLQHKWVHIAKQSNFSLSLHPEGERVWLQFQVFEVGTGVKGSRRASSVPNVHGKEGRAHSLSRRSPYGREANDLFGSDSPGARGAAGEDSARDKCQEDYVEVVLGDGESKAVRLCGHVSSGEVQRLSYVSYGPVLRLVLHTSSRSGGKGFQASYYMGASFDQKMVLNLQVASGAASSEARRSWWVGGVHALNFPLAPAPGVKVTQQLIAPTGHQLHLRLHNVAVLGSPSQPCEQDYVEVEDWYAGRNGTVWRICSVDPASRHEISIRSTFNTLFIREVHFDPQTAPTSASPSSPSSPQATQPFFGPLHGRSSSSSSPPSAANSPRPTRSTSAQKTSKGPPAEPFQTTLSPNAIISNFISNYDNQTSSPPLQSSSSSSSPPPSATPAAKRSWRSRVAFFSASYEIYTDPGWLNRSMGIGVASVGVRSSGVATCEPSPCLNDGRCVSERGNHTCLCSSGFTGAFCQVKWCEMTPCIWGTCETGGPDGFLCVCKRGYGGVRCQDRVSPCDGDPCQSRGVCTAVNNTFHCQCHAWWEGERCETRMLRIPYKPLSERMFEEPFWLGLMTVAIVMGCIGVVFCIKKHFAEKIEKFFAEEIEKSKYGTSDLVHLLNCLFLSRNL</sequence>
<dbReference type="InterPro" id="IPR051022">
    <property type="entry name" value="Notch_Cell-Fate_Det"/>
</dbReference>
<keyword evidence="11" id="KW-1185">Reference proteome</keyword>
<dbReference type="PANTHER" id="PTHR24049">
    <property type="entry name" value="CRUMBS FAMILY MEMBER"/>
    <property type="match status" value="1"/>
</dbReference>
<dbReference type="GO" id="GO:0032991">
    <property type="term" value="C:protein-containing complex"/>
    <property type="evidence" value="ECO:0007669"/>
    <property type="project" value="TreeGrafter"/>
</dbReference>
<feature type="domain" description="EGF-like" evidence="9">
    <location>
        <begin position="505"/>
        <end position="541"/>
    </location>
</feature>
<dbReference type="PANTHER" id="PTHR24049:SF22">
    <property type="entry name" value="DROSOPHILA CRUMBS HOMOLOG"/>
    <property type="match status" value="1"/>
</dbReference>
<dbReference type="Gene3D" id="2.60.120.290">
    <property type="entry name" value="Spermadhesin, CUB domain"/>
    <property type="match status" value="1"/>
</dbReference>
<dbReference type="InterPro" id="IPR000859">
    <property type="entry name" value="CUB_dom"/>
</dbReference>